<dbReference type="EMBL" id="FOMT01000001">
    <property type="protein sequence ID" value="SFD77254.1"/>
    <property type="molecule type" value="Genomic_DNA"/>
</dbReference>
<dbReference type="AlphaFoldDB" id="A0A1I1V2X4"/>
<dbReference type="GO" id="GO:0030246">
    <property type="term" value="F:carbohydrate binding"/>
    <property type="evidence" value="ECO:0007669"/>
    <property type="project" value="InterPro"/>
</dbReference>
<dbReference type="Gene3D" id="1.20.1050.60">
    <property type="entry name" value="alpha-1,2-mannosidase"/>
    <property type="match status" value="1"/>
</dbReference>
<proteinExistence type="predicted"/>
<dbReference type="Gene3D" id="2.70.98.10">
    <property type="match status" value="1"/>
</dbReference>
<evidence type="ECO:0000313" key="4">
    <source>
        <dbReference type="Proteomes" id="UP000198855"/>
    </source>
</evidence>
<dbReference type="FunFam" id="3.30.2080.10:FF:000001">
    <property type="entry name" value="Alpha-1,2-mannosidase subfamily"/>
    <property type="match status" value="1"/>
</dbReference>
<feature type="domain" description="Glycosyl hydrolase family 92" evidence="1">
    <location>
        <begin position="204"/>
        <end position="697"/>
    </location>
</feature>
<dbReference type="InterPro" id="IPR008928">
    <property type="entry name" value="6-hairpin_glycosidase_sf"/>
</dbReference>
<dbReference type="GO" id="GO:0005975">
    <property type="term" value="P:carbohydrate metabolic process"/>
    <property type="evidence" value="ECO:0007669"/>
    <property type="project" value="InterPro"/>
</dbReference>
<accession>A0A1I1V2X4</accession>
<dbReference type="GO" id="GO:0005829">
    <property type="term" value="C:cytosol"/>
    <property type="evidence" value="ECO:0007669"/>
    <property type="project" value="TreeGrafter"/>
</dbReference>
<dbReference type="NCBIfam" id="TIGR01180">
    <property type="entry name" value="aman2_put"/>
    <property type="match status" value="1"/>
</dbReference>
<dbReference type="Pfam" id="PF17678">
    <property type="entry name" value="Glyco_hydro_92N"/>
    <property type="match status" value="1"/>
</dbReference>
<dbReference type="InterPro" id="IPR012939">
    <property type="entry name" value="Glyco_hydro_92"/>
</dbReference>
<dbReference type="GO" id="GO:0006516">
    <property type="term" value="P:glycoprotein catabolic process"/>
    <property type="evidence" value="ECO:0007669"/>
    <property type="project" value="TreeGrafter"/>
</dbReference>
<dbReference type="InterPro" id="IPR005887">
    <property type="entry name" value="GH92_a_mannosidase_put"/>
</dbReference>
<organism evidence="3 4">
    <name type="scientific">Paenibacillus catalpae</name>
    <dbReference type="NCBI Taxonomy" id="1045775"/>
    <lineage>
        <taxon>Bacteria</taxon>
        <taxon>Bacillati</taxon>
        <taxon>Bacillota</taxon>
        <taxon>Bacilli</taxon>
        <taxon>Bacillales</taxon>
        <taxon>Paenibacillaceae</taxon>
        <taxon>Paenibacillus</taxon>
    </lineage>
</organism>
<evidence type="ECO:0000259" key="1">
    <source>
        <dbReference type="Pfam" id="PF07971"/>
    </source>
</evidence>
<gene>
    <name evidence="3" type="ORF">SAMN05216378_1364</name>
</gene>
<keyword evidence="4" id="KW-1185">Reference proteome</keyword>
<evidence type="ECO:0000313" key="3">
    <source>
        <dbReference type="EMBL" id="SFD77254.1"/>
    </source>
</evidence>
<name>A0A1I1V2X4_9BACL</name>
<dbReference type="Pfam" id="PF07971">
    <property type="entry name" value="Glyco_hydro_92"/>
    <property type="match status" value="1"/>
</dbReference>
<dbReference type="InterPro" id="IPR041371">
    <property type="entry name" value="GH92_N"/>
</dbReference>
<dbReference type="PANTHER" id="PTHR12143">
    <property type="entry name" value="PEPTIDE N-GLYCANASE PNGASE -RELATED"/>
    <property type="match status" value="1"/>
</dbReference>
<sequence>MPHKDPVDYVNPYIGSIGHLLTSTSPVVSLPHGMAQVVPVTNPGAADRYLADRIHGFRIGCASLMPYSDSEESSYSSAYDHDLESAAPCFYSVLLEDSEISTAYTALHHSAYFRIVYPEHTDSRLLVRLPEESEITAQNEQTVIGQTIIDGVPHFVYIEISNPFSAGSSWSKVTDSGLAISFGKLADETVIELKVGISHLGYDQALANMKREIGDKAFEEAKGEARAIWNEALGRIEVDGGSESQRTIFYTAFYRSLLPMMNITEDGRYFSGFNRSEQEAGDHDFYTMDNLWDSYRCLHPLQLIVEPSRQSDMIASYIRMFEQSGWLPQFPGLHGDRPYMTGNHAAAFFADTYLKGERNFDLEKAYEAIRHNATKATMLPWTDNAPMTELDQIYADKGFFPALAKDEIESVPEVHGFERRQAVSVTLEHAYDDWCAGQLAKALNKEEDYSFFMKRAANYRNLFDERIGFMAPKSADGEWVAGYDPKRGGGQGGRDFFAECNAWIYTFHVQHDVEGLIRLFGGCGKFEKKLDDLFVEQYSGLKYEFLNQFPDSTGLIGQYCMGNEPAFHIPYLYNHAGTPWKTQRKVREIMKLWFGDGPLGICGDEDNGAMSAWYVFSAMGFYPVCPGKPVYEIGSPIFNEIRIRQPNGQTFTIQAVNVSEVNKYIQSAELNDHPYHRPWLDHEAITSGGTLVLQMGPRPNKSWGAAG</sequence>
<dbReference type="Gene3D" id="1.20.1610.10">
    <property type="entry name" value="alpha-1,2-mannosidases domains"/>
    <property type="match status" value="1"/>
</dbReference>
<dbReference type="PANTHER" id="PTHR12143:SF43">
    <property type="entry name" value="PUTATIVE-RELATED"/>
    <property type="match status" value="1"/>
</dbReference>
<feature type="domain" description="Glycosyl hydrolase family 92 N-terminal" evidence="2">
    <location>
        <begin position="9"/>
        <end position="198"/>
    </location>
</feature>
<dbReference type="OrthoDB" id="9804511at2"/>
<dbReference type="RefSeq" id="WP_091182567.1">
    <property type="nucleotide sequence ID" value="NZ_FOMT01000001.1"/>
</dbReference>
<dbReference type="STRING" id="1045775.SAMN05216378_1364"/>
<dbReference type="InterPro" id="IPR050883">
    <property type="entry name" value="PNGase"/>
</dbReference>
<reference evidence="4" key="1">
    <citation type="submission" date="2016-10" db="EMBL/GenBank/DDBJ databases">
        <authorList>
            <person name="Varghese N."/>
            <person name="Submissions S."/>
        </authorList>
    </citation>
    <scope>NUCLEOTIDE SEQUENCE [LARGE SCALE GENOMIC DNA]</scope>
    <source>
        <strain evidence="4">CGMCC 1.10784</strain>
    </source>
</reference>
<protein>
    <submittedName>
        <fullName evidence="3">Alpha-1,2-mannosidase, putative</fullName>
    </submittedName>
</protein>
<dbReference type="Gene3D" id="3.30.2080.10">
    <property type="entry name" value="GH92 mannosidase domain"/>
    <property type="match status" value="1"/>
</dbReference>
<dbReference type="SUPFAM" id="SSF48208">
    <property type="entry name" value="Six-hairpin glycosidases"/>
    <property type="match status" value="1"/>
</dbReference>
<dbReference type="GO" id="GO:0000224">
    <property type="term" value="F:peptide-N4-(N-acetyl-beta-glucosaminyl)asparagine amidase activity"/>
    <property type="evidence" value="ECO:0007669"/>
    <property type="project" value="TreeGrafter"/>
</dbReference>
<dbReference type="InterPro" id="IPR014718">
    <property type="entry name" value="GH-type_carb-bd"/>
</dbReference>
<dbReference type="Proteomes" id="UP000198855">
    <property type="component" value="Unassembled WGS sequence"/>
</dbReference>
<evidence type="ECO:0000259" key="2">
    <source>
        <dbReference type="Pfam" id="PF17678"/>
    </source>
</evidence>